<keyword evidence="1" id="KW-0732">Signal</keyword>
<name>A0AAF0E2W9_9BASI</name>
<evidence type="ECO:0000313" key="3">
    <source>
        <dbReference type="Proteomes" id="UP001214603"/>
    </source>
</evidence>
<feature type="signal peptide" evidence="1">
    <location>
        <begin position="1"/>
        <end position="23"/>
    </location>
</feature>
<reference evidence="2" key="1">
    <citation type="submission" date="2023-03" db="EMBL/GenBank/DDBJ databases">
        <title>Mating type loci evolution in Malassezia.</title>
        <authorList>
            <person name="Coelho M.A."/>
        </authorList>
    </citation>
    <scope>NUCLEOTIDE SEQUENCE</scope>
    <source>
        <strain evidence="2">CBS 7876</strain>
    </source>
</reference>
<keyword evidence="3" id="KW-1185">Reference proteome</keyword>
<dbReference type="Proteomes" id="UP001214603">
    <property type="component" value="Chromosome 2"/>
</dbReference>
<sequence length="91" mass="9697">MLRASLVLYLALLFATLCAATTAESGTPNVALAVRQTQSRCEGDQILHEVDQALTAVLPILSPILAAIGIPDVSPFVHMILQLLESLHAFC</sequence>
<dbReference type="AlphaFoldDB" id="A0AAF0E2W9"/>
<proteinExistence type="predicted"/>
<dbReference type="EMBL" id="CP119935">
    <property type="protein sequence ID" value="WFD02562.1"/>
    <property type="molecule type" value="Genomic_DNA"/>
</dbReference>
<feature type="chain" id="PRO_5042057431" evidence="1">
    <location>
        <begin position="24"/>
        <end position="91"/>
    </location>
</feature>
<accession>A0AAF0E2W9</accession>
<evidence type="ECO:0000313" key="2">
    <source>
        <dbReference type="EMBL" id="WFD02562.1"/>
    </source>
</evidence>
<evidence type="ECO:0000256" key="1">
    <source>
        <dbReference type="SAM" id="SignalP"/>
    </source>
</evidence>
<organism evidence="2 3">
    <name type="scientific">Malassezia obtusa</name>
    <dbReference type="NCBI Taxonomy" id="76774"/>
    <lineage>
        <taxon>Eukaryota</taxon>
        <taxon>Fungi</taxon>
        <taxon>Dikarya</taxon>
        <taxon>Basidiomycota</taxon>
        <taxon>Ustilaginomycotina</taxon>
        <taxon>Malasseziomycetes</taxon>
        <taxon>Malasseziales</taxon>
        <taxon>Malasseziaceae</taxon>
        <taxon>Malassezia</taxon>
    </lineage>
</organism>
<gene>
    <name evidence="2" type="ORF">MOBT1_001246</name>
</gene>
<protein>
    <submittedName>
        <fullName evidence="2">Uncharacterized protein</fullName>
    </submittedName>
</protein>